<evidence type="ECO:0000256" key="3">
    <source>
        <dbReference type="PROSITE-ProRule" id="PRU00221"/>
    </source>
</evidence>
<dbReference type="SMART" id="SM00320">
    <property type="entry name" value="WD40"/>
    <property type="match status" value="2"/>
</dbReference>
<dbReference type="Proteomes" id="UP000024376">
    <property type="component" value="Unassembled WGS sequence"/>
</dbReference>
<dbReference type="InterPro" id="IPR001680">
    <property type="entry name" value="WD40_rpt"/>
</dbReference>
<dbReference type="PANTHER" id="PTHR19848">
    <property type="entry name" value="WD40 REPEAT PROTEIN"/>
    <property type="match status" value="1"/>
</dbReference>
<protein>
    <submittedName>
        <fullName evidence="5">YVTN repeat-like/Quino protein amine dehydrogenase</fullName>
    </submittedName>
</protein>
<dbReference type="AlphaFoldDB" id="A0A024SB41"/>
<feature type="region of interest" description="Disordered" evidence="4">
    <location>
        <begin position="29"/>
        <end position="55"/>
    </location>
</feature>
<dbReference type="SUPFAM" id="SSF50978">
    <property type="entry name" value="WD40 repeat-like"/>
    <property type="match status" value="1"/>
</dbReference>
<keyword evidence="1 3" id="KW-0853">WD repeat</keyword>
<dbReference type="HOGENOM" id="CLU_045005_0_0_1"/>
<dbReference type="EMBL" id="KI911148">
    <property type="protein sequence ID" value="ETS01372.1"/>
    <property type="molecule type" value="Genomic_DNA"/>
</dbReference>
<feature type="repeat" description="WD" evidence="3">
    <location>
        <begin position="211"/>
        <end position="252"/>
    </location>
</feature>
<gene>
    <name evidence="5" type="ORF">M419DRAFT_8938</name>
</gene>
<evidence type="ECO:0000256" key="4">
    <source>
        <dbReference type="SAM" id="MobiDB-lite"/>
    </source>
</evidence>
<dbReference type="KEGG" id="trr:M419DRAFT_8938"/>
<evidence type="ECO:0000313" key="6">
    <source>
        <dbReference type="Proteomes" id="UP000024376"/>
    </source>
</evidence>
<sequence>MREYHRSWSPSPPAFSPVTLTHRFTRSASRSEITAVGISPSSSSSSSSSSRASGTPPPSLAYAIFPGAQPDQSWIDTFDLVSQRGYTKIVGPVASFSPTLHSPPLRVGKSSPFSSSSSSSSSSASAEAFPRIATLSSTHSLTIRDFSSAKAILELSHVSAPIAWSPDGRTIAAAEQQQPSSRSSSHYHQHHQNHFRVGTWDVRTGCRTGRVPGHIDAVTHMAFTPDGTALVTLSRDGTVRVTDPVASRTLYKLEIGDNNGSSGPRIPRALGVSPDGATVVSVWGTAVHVWMPRHGQLTSYALGATRHCEGWPLCVSPDCRYIASWTEDGFDVMDAASGSVVCASVGGPLVTAAEFSGDGRVLVVGRISGDVEVWDVVDERM</sequence>
<dbReference type="InterPro" id="IPR036322">
    <property type="entry name" value="WD40_repeat_dom_sf"/>
</dbReference>
<dbReference type="PANTHER" id="PTHR19848:SF8">
    <property type="entry name" value="F-BOX AND WD REPEAT DOMAIN CONTAINING 7"/>
    <property type="match status" value="1"/>
</dbReference>
<dbReference type="PROSITE" id="PS50082">
    <property type="entry name" value="WD_REPEATS_2"/>
    <property type="match status" value="2"/>
</dbReference>
<keyword evidence="2" id="KW-0677">Repeat</keyword>
<name>A0A024SB41_HYPJR</name>
<organism evidence="5 6">
    <name type="scientific">Hypocrea jecorina (strain ATCC 56765 / BCRC 32924 / NRRL 11460 / Rut C-30)</name>
    <name type="common">Trichoderma reesei</name>
    <dbReference type="NCBI Taxonomy" id="1344414"/>
    <lineage>
        <taxon>Eukaryota</taxon>
        <taxon>Fungi</taxon>
        <taxon>Dikarya</taxon>
        <taxon>Ascomycota</taxon>
        <taxon>Pezizomycotina</taxon>
        <taxon>Sordariomycetes</taxon>
        <taxon>Hypocreomycetidae</taxon>
        <taxon>Hypocreales</taxon>
        <taxon>Hypocreaceae</taxon>
        <taxon>Trichoderma</taxon>
    </lineage>
</organism>
<dbReference type="InterPro" id="IPR015943">
    <property type="entry name" value="WD40/YVTN_repeat-like_dom_sf"/>
</dbReference>
<evidence type="ECO:0000256" key="2">
    <source>
        <dbReference type="ARBA" id="ARBA00022737"/>
    </source>
</evidence>
<proteinExistence type="predicted"/>
<accession>A0A024SB41</accession>
<evidence type="ECO:0000256" key="1">
    <source>
        <dbReference type="ARBA" id="ARBA00022574"/>
    </source>
</evidence>
<reference evidence="6" key="1">
    <citation type="journal article" date="2013" name="Ind. Biotechnol.">
        <title>Comparative genomics analysis of Trichoderma reesei strains.</title>
        <authorList>
            <person name="Koike H."/>
            <person name="Aerts A."/>
            <person name="LaButti K."/>
            <person name="Grigoriev I.V."/>
            <person name="Baker S.E."/>
        </authorList>
    </citation>
    <scope>NUCLEOTIDE SEQUENCE [LARGE SCALE GENOMIC DNA]</scope>
    <source>
        <strain evidence="6">ATCC 56765 / BCRC 32924 / NRRL 11460 / Rut C-30</strain>
    </source>
</reference>
<dbReference type="Pfam" id="PF00400">
    <property type="entry name" value="WD40"/>
    <property type="match status" value="1"/>
</dbReference>
<feature type="region of interest" description="Disordered" evidence="4">
    <location>
        <begin position="170"/>
        <end position="191"/>
    </location>
</feature>
<dbReference type="PROSITE" id="PS50294">
    <property type="entry name" value="WD_REPEATS_REGION"/>
    <property type="match status" value="1"/>
</dbReference>
<feature type="compositionally biased region" description="Low complexity" evidence="4">
    <location>
        <begin position="39"/>
        <end position="54"/>
    </location>
</feature>
<dbReference type="Gene3D" id="2.130.10.10">
    <property type="entry name" value="YVTN repeat-like/Quinoprotein amine dehydrogenase"/>
    <property type="match status" value="2"/>
</dbReference>
<evidence type="ECO:0000313" key="5">
    <source>
        <dbReference type="EMBL" id="ETS01372.1"/>
    </source>
</evidence>
<dbReference type="OrthoDB" id="2013972at2759"/>
<feature type="repeat" description="WD" evidence="3">
    <location>
        <begin position="350"/>
        <end position="381"/>
    </location>
</feature>